<dbReference type="PANTHER" id="PTHR22807">
    <property type="entry name" value="NOP2 YEAST -RELATED NOL1/NOP2/FMU SUN DOMAIN-CONTAINING"/>
    <property type="match status" value="1"/>
</dbReference>
<evidence type="ECO:0000313" key="7">
    <source>
        <dbReference type="Ensembl" id="ENSHHUP00000039692.1"/>
    </source>
</evidence>
<comment type="caution">
    <text evidence="5">Lacks conserved residue(s) required for the propagation of feature annotation.</text>
</comment>
<evidence type="ECO:0000256" key="4">
    <source>
        <dbReference type="ARBA" id="ARBA00022884"/>
    </source>
</evidence>
<feature type="active site" description="Nucleophile" evidence="5">
    <location>
        <position position="246"/>
    </location>
</feature>
<keyword evidence="8" id="KW-1185">Reference proteome</keyword>
<dbReference type="Pfam" id="PF01189">
    <property type="entry name" value="Methyltr_RsmB-F"/>
    <property type="match status" value="1"/>
</dbReference>
<dbReference type="PRINTS" id="PR02008">
    <property type="entry name" value="RCMTFAMILY"/>
</dbReference>
<dbReference type="GO" id="GO:0003723">
    <property type="term" value="F:RNA binding"/>
    <property type="evidence" value="ECO:0007669"/>
    <property type="project" value="UniProtKB-UniRule"/>
</dbReference>
<evidence type="ECO:0000256" key="1">
    <source>
        <dbReference type="ARBA" id="ARBA00022603"/>
    </source>
</evidence>
<dbReference type="Gene3D" id="3.40.50.150">
    <property type="entry name" value="Vaccinia Virus protein VP39"/>
    <property type="match status" value="1"/>
</dbReference>
<dbReference type="GeneTree" id="ENSGT00940000155370"/>
<evidence type="ECO:0000256" key="2">
    <source>
        <dbReference type="ARBA" id="ARBA00022679"/>
    </source>
</evidence>
<protein>
    <submittedName>
        <fullName evidence="7">NOP2/Sun RNA methyltransferase 6</fullName>
    </submittedName>
</protein>
<organism evidence="7 8">
    <name type="scientific">Hucho hucho</name>
    <name type="common">huchen</name>
    <dbReference type="NCBI Taxonomy" id="62062"/>
    <lineage>
        <taxon>Eukaryota</taxon>
        <taxon>Metazoa</taxon>
        <taxon>Chordata</taxon>
        <taxon>Craniata</taxon>
        <taxon>Vertebrata</taxon>
        <taxon>Euteleostomi</taxon>
        <taxon>Actinopterygii</taxon>
        <taxon>Neopterygii</taxon>
        <taxon>Teleostei</taxon>
        <taxon>Protacanthopterygii</taxon>
        <taxon>Salmoniformes</taxon>
        <taxon>Salmonidae</taxon>
        <taxon>Salmoninae</taxon>
        <taxon>Hucho</taxon>
    </lineage>
</organism>
<dbReference type="PROSITE" id="PS51686">
    <property type="entry name" value="SAM_MT_RSMB_NOP"/>
    <property type="match status" value="1"/>
</dbReference>
<dbReference type="InterPro" id="IPR029063">
    <property type="entry name" value="SAM-dependent_MTases_sf"/>
</dbReference>
<evidence type="ECO:0000256" key="5">
    <source>
        <dbReference type="PROSITE-ProRule" id="PRU01023"/>
    </source>
</evidence>
<evidence type="ECO:0000256" key="3">
    <source>
        <dbReference type="ARBA" id="ARBA00022691"/>
    </source>
</evidence>
<dbReference type="InterPro" id="IPR049560">
    <property type="entry name" value="MeTrfase_RsmB-F_NOP2_cat"/>
</dbReference>
<dbReference type="Proteomes" id="UP000314982">
    <property type="component" value="Unassembled WGS sequence"/>
</dbReference>
<dbReference type="STRING" id="62062.ENSHHUP00000039692"/>
<dbReference type="GO" id="GO:0001510">
    <property type="term" value="P:RNA methylation"/>
    <property type="evidence" value="ECO:0007669"/>
    <property type="project" value="InterPro"/>
</dbReference>
<keyword evidence="4 5" id="KW-0694">RNA-binding</keyword>
<accession>A0A4W5MMM5</accession>
<dbReference type="InterPro" id="IPR023267">
    <property type="entry name" value="RCMT"/>
</dbReference>
<evidence type="ECO:0000259" key="6">
    <source>
        <dbReference type="PROSITE" id="PS51686"/>
    </source>
</evidence>
<sequence>GAQCGSNILRGAHVFALIMKTGDAVSFFSDLEVKCTLWNKDFQGESLTVFYGVSDMDHTTIFCSDKPARCHLLCPSRCVGIWMVEPLYQSPSFVGVLPSLAFLQVPLAHPGHVCCLMGEDLPHCLAKEYTLQDGEVWALDKIRGKVQHIHQNTKALHLDCLKAHCFNSTKAVCTYQAQDTESPLFPPLSSLQQLLDAPCSSLGQSPCMACTWSLEEICSYQPLQRKLFYAAVRLLKCGGVLVYSSCTVTLAENEEQVAWAPQHLPLPQTEPHIGVEGILQRFSPELGWSVAEARAKDGPTQQPESPTPTLCAHQPNKDTIGFFIAKFLKS</sequence>
<feature type="binding site" evidence="5">
    <location>
        <position position="196"/>
    </location>
    <ligand>
        <name>S-adenosyl-L-methionine</name>
        <dbReference type="ChEBI" id="CHEBI:59789"/>
    </ligand>
</feature>
<keyword evidence="3 5" id="KW-0949">S-adenosyl-L-methionine</keyword>
<dbReference type="AlphaFoldDB" id="A0A4W5MMM5"/>
<dbReference type="SUPFAM" id="SSF53335">
    <property type="entry name" value="S-adenosyl-L-methionine-dependent methyltransferases"/>
    <property type="match status" value="1"/>
</dbReference>
<proteinExistence type="inferred from homology"/>
<dbReference type="InterPro" id="IPR001678">
    <property type="entry name" value="MeTrfase_RsmB-F_NOP2_dom"/>
</dbReference>
<reference evidence="7" key="2">
    <citation type="submission" date="2025-08" db="UniProtKB">
        <authorList>
            <consortium name="Ensembl"/>
        </authorList>
    </citation>
    <scope>IDENTIFICATION</scope>
</reference>
<dbReference type="GO" id="GO:0008173">
    <property type="term" value="F:RNA methyltransferase activity"/>
    <property type="evidence" value="ECO:0007669"/>
    <property type="project" value="InterPro"/>
</dbReference>
<feature type="domain" description="SAM-dependent MTase RsmB/NOP-type" evidence="6">
    <location>
        <begin position="194"/>
        <end position="330"/>
    </location>
</feature>
<name>A0A4W5MMM5_9TELE</name>
<reference evidence="7" key="3">
    <citation type="submission" date="2025-09" db="UniProtKB">
        <authorList>
            <consortium name="Ensembl"/>
        </authorList>
    </citation>
    <scope>IDENTIFICATION</scope>
</reference>
<evidence type="ECO:0000313" key="8">
    <source>
        <dbReference type="Proteomes" id="UP000314982"/>
    </source>
</evidence>
<keyword evidence="2 5" id="KW-0808">Transferase</keyword>
<dbReference type="PANTHER" id="PTHR22807:SF34">
    <property type="entry name" value="TRNA (CYTOSINE(72)-C(5))-METHYLTRANSFERASE NSUN6"/>
    <property type="match status" value="1"/>
</dbReference>
<keyword evidence="1 5" id="KW-0489">Methyltransferase</keyword>
<reference evidence="8" key="1">
    <citation type="submission" date="2018-06" db="EMBL/GenBank/DDBJ databases">
        <title>Genome assembly of Danube salmon.</title>
        <authorList>
            <person name="Macqueen D.J."/>
            <person name="Gundappa M.K."/>
        </authorList>
    </citation>
    <scope>NUCLEOTIDE SEQUENCE [LARGE SCALE GENOMIC DNA]</scope>
</reference>
<dbReference type="Ensembl" id="ENSHHUT00000041236.1">
    <property type="protein sequence ID" value="ENSHHUP00000039692.1"/>
    <property type="gene ID" value="ENSHHUG00000024622.1"/>
</dbReference>
<comment type="similarity">
    <text evidence="5">Belongs to the class I-like SAM-binding methyltransferase superfamily. RsmB/NOP family.</text>
</comment>